<dbReference type="OrthoDB" id="5948979at2759"/>
<dbReference type="InterPro" id="IPR000742">
    <property type="entry name" value="EGF"/>
</dbReference>
<feature type="disulfide bond" evidence="2">
    <location>
        <begin position="156"/>
        <end position="165"/>
    </location>
</feature>
<protein>
    <recommendedName>
        <fullName evidence="8">EGF-like domain-containing protein</fullName>
    </recommendedName>
</protein>
<evidence type="ECO:0000256" key="1">
    <source>
        <dbReference type="ARBA" id="ARBA00006373"/>
    </source>
</evidence>
<evidence type="ECO:0008006" key="8">
    <source>
        <dbReference type="Google" id="ProtNLM"/>
    </source>
</evidence>
<keyword evidence="2" id="KW-0245">EGF-like domain</keyword>
<name>A0A913YGV5_EXADI</name>
<dbReference type="GeneID" id="114574865"/>
<keyword evidence="3" id="KW-0732">Signal</keyword>
<reference evidence="6" key="1">
    <citation type="submission" date="2022-11" db="UniProtKB">
        <authorList>
            <consortium name="EnsemblMetazoa"/>
        </authorList>
    </citation>
    <scope>IDENTIFICATION</scope>
</reference>
<feature type="domain" description="Apple" evidence="5">
    <location>
        <begin position="28"/>
        <end position="109"/>
    </location>
</feature>
<dbReference type="InterPro" id="IPR003609">
    <property type="entry name" value="Pan_app"/>
</dbReference>
<sequence length="192" mass="21782">MMVVDVVFFFMCLFIPKILCQSHCVGTCYSGRLFPEPQDIFHGKHLKGYSYNNITTNDPVKCYSSCVQDCRCKACQMKDARCELLDEDKTSKVNNFVDEPGYVYFDLKQTMYNASSYLMPPGVQCYNGCCRSQPCLNGGTCIEHCDSPKEKFTCSCNYKFHGKVCETKKIYSSCKDVAVRKEPGMPTKGNLK</sequence>
<feature type="domain" description="EGF-like" evidence="4">
    <location>
        <begin position="130"/>
        <end position="166"/>
    </location>
</feature>
<keyword evidence="2" id="KW-1015">Disulfide bond</keyword>
<evidence type="ECO:0000259" key="5">
    <source>
        <dbReference type="PROSITE" id="PS50948"/>
    </source>
</evidence>
<feature type="chain" id="PRO_5037460187" description="EGF-like domain-containing protein" evidence="3">
    <location>
        <begin position="21"/>
        <end position="192"/>
    </location>
</feature>
<dbReference type="PROSITE" id="PS00022">
    <property type="entry name" value="EGF_1"/>
    <property type="match status" value="1"/>
</dbReference>
<dbReference type="Proteomes" id="UP000887567">
    <property type="component" value="Unplaced"/>
</dbReference>
<dbReference type="AlphaFoldDB" id="A0A913YGV5"/>
<feature type="signal peptide" evidence="3">
    <location>
        <begin position="1"/>
        <end position="20"/>
    </location>
</feature>
<comment type="similarity">
    <text evidence="1">Belongs to the EGF domain peptide family.</text>
</comment>
<dbReference type="KEGG" id="epa:114574865"/>
<evidence type="ECO:0000256" key="3">
    <source>
        <dbReference type="SAM" id="SignalP"/>
    </source>
</evidence>
<dbReference type="PROSITE" id="PS50026">
    <property type="entry name" value="EGF_3"/>
    <property type="match status" value="1"/>
</dbReference>
<dbReference type="RefSeq" id="XP_028514304.1">
    <property type="nucleotide sequence ID" value="XM_028658503.1"/>
</dbReference>
<evidence type="ECO:0000313" key="7">
    <source>
        <dbReference type="Proteomes" id="UP000887567"/>
    </source>
</evidence>
<keyword evidence="7" id="KW-1185">Reference proteome</keyword>
<evidence type="ECO:0000313" key="6">
    <source>
        <dbReference type="EnsemblMetazoa" id="XP_028514304.1"/>
    </source>
</evidence>
<proteinExistence type="inferred from homology"/>
<dbReference type="PROSITE" id="PS50948">
    <property type="entry name" value="PAN"/>
    <property type="match status" value="1"/>
</dbReference>
<accession>A0A913YGV5</accession>
<dbReference type="SUPFAM" id="SSF57196">
    <property type="entry name" value="EGF/Laminin"/>
    <property type="match status" value="1"/>
</dbReference>
<comment type="caution">
    <text evidence="2">Lacks conserved residue(s) required for the propagation of feature annotation.</text>
</comment>
<dbReference type="OMA" id="CAQITIY"/>
<dbReference type="EnsemblMetazoa" id="XM_028658503.1">
    <property type="protein sequence ID" value="XP_028514304.1"/>
    <property type="gene ID" value="LOC114574865"/>
</dbReference>
<organism evidence="6 7">
    <name type="scientific">Exaiptasia diaphana</name>
    <name type="common">Tropical sea anemone</name>
    <name type="synonym">Aiptasia pulchella</name>
    <dbReference type="NCBI Taxonomy" id="2652724"/>
    <lineage>
        <taxon>Eukaryota</taxon>
        <taxon>Metazoa</taxon>
        <taxon>Cnidaria</taxon>
        <taxon>Anthozoa</taxon>
        <taxon>Hexacorallia</taxon>
        <taxon>Actiniaria</taxon>
        <taxon>Aiptasiidae</taxon>
        <taxon>Exaiptasia</taxon>
    </lineage>
</organism>
<evidence type="ECO:0000259" key="4">
    <source>
        <dbReference type="PROSITE" id="PS50026"/>
    </source>
</evidence>
<evidence type="ECO:0000256" key="2">
    <source>
        <dbReference type="PROSITE-ProRule" id="PRU00076"/>
    </source>
</evidence>
<dbReference type="Gene3D" id="2.10.25.10">
    <property type="entry name" value="Laminin"/>
    <property type="match status" value="1"/>
</dbReference>